<gene>
    <name evidence="3" type="primary">LOC111009816</name>
</gene>
<dbReference type="PANTHER" id="PTHR34956:SF2">
    <property type="entry name" value="OS05G0397300 PROTEIN"/>
    <property type="match status" value="1"/>
</dbReference>
<evidence type="ECO:0000313" key="3">
    <source>
        <dbReference type="RefSeq" id="XP_022138715.1"/>
    </source>
</evidence>
<dbReference type="KEGG" id="mcha:111009816"/>
<protein>
    <submittedName>
        <fullName evidence="3">Uncharacterized protein LOC111009816</fullName>
    </submittedName>
</protein>
<feature type="compositionally biased region" description="Basic residues" evidence="1">
    <location>
        <begin position="77"/>
        <end position="86"/>
    </location>
</feature>
<dbReference type="GeneID" id="111009816"/>
<proteinExistence type="predicted"/>
<dbReference type="OrthoDB" id="1081388at2759"/>
<feature type="compositionally biased region" description="Polar residues" evidence="1">
    <location>
        <begin position="97"/>
        <end position="106"/>
    </location>
</feature>
<dbReference type="PANTHER" id="PTHR34956">
    <property type="entry name" value="OS05G0397300 PROTEIN"/>
    <property type="match status" value="1"/>
</dbReference>
<dbReference type="AlphaFoldDB" id="A0A6J1CA76"/>
<evidence type="ECO:0000256" key="1">
    <source>
        <dbReference type="SAM" id="MobiDB-lite"/>
    </source>
</evidence>
<evidence type="ECO:0000313" key="2">
    <source>
        <dbReference type="Proteomes" id="UP000504603"/>
    </source>
</evidence>
<dbReference type="RefSeq" id="XP_022138715.1">
    <property type="nucleotide sequence ID" value="XM_022283023.1"/>
</dbReference>
<sequence>MEIMEVEDDDLLFAELTRRISLLIMDDDEELPIVHTNLTRTANRVRLGQSPLMADYENGFARESKGIGVFIPARSPQPRRKQRHTGGFRTKSENKRATNSQPSSTHYFKPKKG</sequence>
<name>A0A6J1CA76_MOMCH</name>
<organism evidence="2 3">
    <name type="scientific">Momordica charantia</name>
    <name type="common">Bitter gourd</name>
    <name type="synonym">Balsam pear</name>
    <dbReference type="NCBI Taxonomy" id="3673"/>
    <lineage>
        <taxon>Eukaryota</taxon>
        <taxon>Viridiplantae</taxon>
        <taxon>Streptophyta</taxon>
        <taxon>Embryophyta</taxon>
        <taxon>Tracheophyta</taxon>
        <taxon>Spermatophyta</taxon>
        <taxon>Magnoliopsida</taxon>
        <taxon>eudicotyledons</taxon>
        <taxon>Gunneridae</taxon>
        <taxon>Pentapetalae</taxon>
        <taxon>rosids</taxon>
        <taxon>fabids</taxon>
        <taxon>Cucurbitales</taxon>
        <taxon>Cucurbitaceae</taxon>
        <taxon>Momordiceae</taxon>
        <taxon>Momordica</taxon>
    </lineage>
</organism>
<reference evidence="3" key="1">
    <citation type="submission" date="2025-08" db="UniProtKB">
        <authorList>
            <consortium name="RefSeq"/>
        </authorList>
    </citation>
    <scope>IDENTIFICATION</scope>
    <source>
        <strain evidence="3">OHB3-1</strain>
    </source>
</reference>
<accession>A0A6J1CA76</accession>
<feature type="region of interest" description="Disordered" evidence="1">
    <location>
        <begin position="68"/>
        <end position="113"/>
    </location>
</feature>
<dbReference type="Proteomes" id="UP000504603">
    <property type="component" value="Unplaced"/>
</dbReference>
<keyword evidence="2" id="KW-1185">Reference proteome</keyword>